<evidence type="ECO:0000256" key="2">
    <source>
        <dbReference type="ARBA" id="ARBA00004922"/>
    </source>
</evidence>
<feature type="compositionally biased region" description="Polar residues" evidence="9">
    <location>
        <begin position="617"/>
        <end position="644"/>
    </location>
</feature>
<feature type="active site" evidence="6">
    <location>
        <position position="313"/>
    </location>
</feature>
<evidence type="ECO:0000256" key="9">
    <source>
        <dbReference type="SAM" id="MobiDB-lite"/>
    </source>
</evidence>
<dbReference type="PANTHER" id="PTHR11742">
    <property type="entry name" value="MANNOSYL-OLIGOSACCHARIDE ALPHA-1,2-MANNOSIDASE-RELATED"/>
    <property type="match status" value="1"/>
</dbReference>
<dbReference type="STRING" id="1448308.A0A2T2P8Z9"/>
<evidence type="ECO:0000256" key="8">
    <source>
        <dbReference type="RuleBase" id="RU361193"/>
    </source>
</evidence>
<evidence type="ECO:0000256" key="5">
    <source>
        <dbReference type="ARBA" id="ARBA00023157"/>
    </source>
</evidence>
<dbReference type="UniPathway" id="UPA00378"/>
<dbReference type="SUPFAM" id="SSF48225">
    <property type="entry name" value="Seven-hairpin glycosidases"/>
    <property type="match status" value="1"/>
</dbReference>
<dbReference type="FunFam" id="1.50.10.10:FF:000037">
    <property type="entry name" value="alpha-1,2-Mannosidase"/>
    <property type="match status" value="1"/>
</dbReference>
<dbReference type="GO" id="GO:0005783">
    <property type="term" value="C:endoplasmic reticulum"/>
    <property type="evidence" value="ECO:0007669"/>
    <property type="project" value="TreeGrafter"/>
</dbReference>
<dbReference type="GO" id="GO:0016020">
    <property type="term" value="C:membrane"/>
    <property type="evidence" value="ECO:0007669"/>
    <property type="project" value="InterPro"/>
</dbReference>
<feature type="region of interest" description="Disordered" evidence="9">
    <location>
        <begin position="614"/>
        <end position="649"/>
    </location>
</feature>
<dbReference type="InterPro" id="IPR012341">
    <property type="entry name" value="6hp_glycosidase-like_sf"/>
</dbReference>
<comment type="similarity">
    <text evidence="3 8">Belongs to the glycosyl hydrolase 47 family.</text>
</comment>
<evidence type="ECO:0000313" key="10">
    <source>
        <dbReference type="EMBL" id="PSN73848.1"/>
    </source>
</evidence>
<dbReference type="EMBL" id="KZ678128">
    <property type="protein sequence ID" value="PSN73848.1"/>
    <property type="molecule type" value="Genomic_DNA"/>
</dbReference>
<dbReference type="InterPro" id="IPR001382">
    <property type="entry name" value="Glyco_hydro_47"/>
</dbReference>
<feature type="active site" evidence="6">
    <location>
        <position position="490"/>
    </location>
</feature>
<evidence type="ECO:0000256" key="7">
    <source>
        <dbReference type="PIRSR" id="PIRSR601382-3"/>
    </source>
</evidence>
<dbReference type="InterPro" id="IPR050749">
    <property type="entry name" value="Glycosyl_Hydrolase_47"/>
</dbReference>
<protein>
    <recommendedName>
        <fullName evidence="8">alpha-1,2-Mannosidase</fullName>
        <ecNumber evidence="8">3.2.1.-</ecNumber>
    </recommendedName>
</protein>
<dbReference type="Pfam" id="PF01532">
    <property type="entry name" value="Glyco_hydro_47"/>
    <property type="match status" value="1"/>
</dbReference>
<dbReference type="GO" id="GO:0036503">
    <property type="term" value="P:ERAD pathway"/>
    <property type="evidence" value="ECO:0007669"/>
    <property type="project" value="UniProtKB-ARBA"/>
</dbReference>
<dbReference type="EC" id="3.2.1.-" evidence="8"/>
<keyword evidence="4 8" id="KW-0378">Hydrolase</keyword>
<gene>
    <name evidence="10" type="ORF">BS50DRAFT_627238</name>
</gene>
<evidence type="ECO:0000313" key="11">
    <source>
        <dbReference type="Proteomes" id="UP000240883"/>
    </source>
</evidence>
<accession>A0A2T2P8Z9</accession>
<dbReference type="PANTHER" id="PTHR11742:SF49">
    <property type="entry name" value="ALPHA-1,2-MANNOSIDASE"/>
    <property type="match status" value="1"/>
</dbReference>
<evidence type="ECO:0000256" key="6">
    <source>
        <dbReference type="PIRSR" id="PIRSR601382-1"/>
    </source>
</evidence>
<evidence type="ECO:0000256" key="4">
    <source>
        <dbReference type="ARBA" id="ARBA00022801"/>
    </source>
</evidence>
<sequence length="719" mass="81097">MTVLIRRSLALIISATFLFLAFRQLYTTDVFPPPSGTSSLQLKNPIRWKDLPQRYPVTSVIPLPTGTALPIPKIQHEFGVETEHNREQRKRRQAAVKEVFLHSWEGYKNHAWLQDEVTPVTGGYKNSFGRRGATLVDALDTLAIMGLDDEFKKALKGLKKIDFTTTAEPRVNLFETTIRYLGGLLSAYDVTDGKHHVLLDKAAELGDMLYCAFDTPNRMPITRWDWENGALNGEQKAPAQALSAELGSLSLEFTRLSQLTGDPKYYDAVQRITNTFEEHQNETTIPGLFPVLINARHESFSADRTFTFGGMSDSLYEYFPKQYLLLGGLVSQYQTLYERAIEAAKKHLFFRPLNPQNQDILVSGTVRLNAADFLKLEPEGQHLSCFAGGMVGLAAQMFNRTADLDVARRLVDGCIWAYDSTPTGIMPENFRALPCEDLNDCEWNEERWHQAVLEEGGFARTFDAKRIIREDGLPEGFTRIGDRRFLLRPEAIESIFILYRITGDTTLQDAAWRMFSAISNHTRSEFASSAIADVTCPPGQETEKLDECESFWMAETLKQEQGSKNVPLNDDDCRRKKAQHVKNDRKDETNPDTVIQLKSCGYSVNRNVSRMEDGDVLSTNDIPNGASRLQGNRSDDATMTSSRPTHGYNHVPDGYDLPGLVHGSHRTAIDSRILTGFLNNLSWLRSWLSQRRHGITLTTATTLTSNSHHTSNLDRKKYA</sequence>
<evidence type="ECO:0000256" key="1">
    <source>
        <dbReference type="ARBA" id="ARBA00001913"/>
    </source>
</evidence>
<feature type="disulfide bond" evidence="7">
    <location>
        <begin position="385"/>
        <end position="414"/>
    </location>
</feature>
<comment type="pathway">
    <text evidence="2">Protein modification; protein glycosylation.</text>
</comment>
<keyword evidence="11" id="KW-1185">Reference proteome</keyword>
<keyword evidence="8 10" id="KW-0326">Glycosidase</keyword>
<evidence type="ECO:0000256" key="3">
    <source>
        <dbReference type="ARBA" id="ARBA00007658"/>
    </source>
</evidence>
<dbReference type="PRINTS" id="PR00747">
    <property type="entry name" value="GLYHDRLASE47"/>
</dbReference>
<comment type="cofactor">
    <cofactor evidence="1">
        <name>Ca(2+)</name>
        <dbReference type="ChEBI" id="CHEBI:29108"/>
    </cofactor>
</comment>
<feature type="active site" description="Proton donor" evidence="6">
    <location>
        <position position="175"/>
    </location>
</feature>
<dbReference type="GO" id="GO:0004571">
    <property type="term" value="F:mannosyl-oligosaccharide 1,2-alpha-mannosidase activity"/>
    <property type="evidence" value="ECO:0007669"/>
    <property type="project" value="InterPro"/>
</dbReference>
<dbReference type="AlphaFoldDB" id="A0A2T2P8Z9"/>
<dbReference type="Gene3D" id="1.50.10.10">
    <property type="match status" value="1"/>
</dbReference>
<dbReference type="GO" id="GO:0005975">
    <property type="term" value="P:carbohydrate metabolic process"/>
    <property type="evidence" value="ECO:0007669"/>
    <property type="project" value="InterPro"/>
</dbReference>
<feature type="active site" description="Proton donor" evidence="6">
    <location>
        <position position="428"/>
    </location>
</feature>
<dbReference type="InterPro" id="IPR036026">
    <property type="entry name" value="Seven-hairpin_glycosidases"/>
</dbReference>
<dbReference type="OrthoDB" id="8118055at2759"/>
<proteinExistence type="inferred from homology"/>
<reference evidence="10 11" key="1">
    <citation type="journal article" date="2018" name="Front. Microbiol.">
        <title>Genome-Wide Analysis of Corynespora cassiicola Leaf Fall Disease Putative Effectors.</title>
        <authorList>
            <person name="Lopez D."/>
            <person name="Ribeiro S."/>
            <person name="Label P."/>
            <person name="Fumanal B."/>
            <person name="Venisse J.S."/>
            <person name="Kohler A."/>
            <person name="de Oliveira R.R."/>
            <person name="Labutti K."/>
            <person name="Lipzen A."/>
            <person name="Lail K."/>
            <person name="Bauer D."/>
            <person name="Ohm R.A."/>
            <person name="Barry K.W."/>
            <person name="Spatafora J."/>
            <person name="Grigoriev I.V."/>
            <person name="Martin F.M."/>
            <person name="Pujade-Renaud V."/>
        </authorList>
    </citation>
    <scope>NUCLEOTIDE SEQUENCE [LARGE SCALE GENOMIC DNA]</scope>
    <source>
        <strain evidence="10 11">Philippines</strain>
    </source>
</reference>
<name>A0A2T2P8Z9_CORCC</name>
<dbReference type="GO" id="GO:0005509">
    <property type="term" value="F:calcium ion binding"/>
    <property type="evidence" value="ECO:0007669"/>
    <property type="project" value="InterPro"/>
</dbReference>
<keyword evidence="5 7" id="KW-1015">Disulfide bond</keyword>
<organism evidence="10 11">
    <name type="scientific">Corynespora cassiicola Philippines</name>
    <dbReference type="NCBI Taxonomy" id="1448308"/>
    <lineage>
        <taxon>Eukaryota</taxon>
        <taxon>Fungi</taxon>
        <taxon>Dikarya</taxon>
        <taxon>Ascomycota</taxon>
        <taxon>Pezizomycotina</taxon>
        <taxon>Dothideomycetes</taxon>
        <taxon>Pleosporomycetidae</taxon>
        <taxon>Pleosporales</taxon>
        <taxon>Corynesporascaceae</taxon>
        <taxon>Corynespora</taxon>
    </lineage>
</organism>
<dbReference type="Proteomes" id="UP000240883">
    <property type="component" value="Unassembled WGS sequence"/>
</dbReference>